<organism evidence="2 3">
    <name type="scientific">Canavalia gladiata</name>
    <name type="common">Sword bean</name>
    <name type="synonym">Dolichos gladiatus</name>
    <dbReference type="NCBI Taxonomy" id="3824"/>
    <lineage>
        <taxon>Eukaryota</taxon>
        <taxon>Viridiplantae</taxon>
        <taxon>Streptophyta</taxon>
        <taxon>Embryophyta</taxon>
        <taxon>Tracheophyta</taxon>
        <taxon>Spermatophyta</taxon>
        <taxon>Magnoliopsida</taxon>
        <taxon>eudicotyledons</taxon>
        <taxon>Gunneridae</taxon>
        <taxon>Pentapetalae</taxon>
        <taxon>rosids</taxon>
        <taxon>fabids</taxon>
        <taxon>Fabales</taxon>
        <taxon>Fabaceae</taxon>
        <taxon>Papilionoideae</taxon>
        <taxon>50 kb inversion clade</taxon>
        <taxon>NPAAA clade</taxon>
        <taxon>indigoferoid/millettioid clade</taxon>
        <taxon>Phaseoleae</taxon>
        <taxon>Canavalia</taxon>
    </lineage>
</organism>
<accession>A0AAN9N2K5</accession>
<keyword evidence="1" id="KW-0732">Signal</keyword>
<feature type="chain" id="PRO_5042993235" evidence="1">
    <location>
        <begin position="19"/>
        <end position="145"/>
    </location>
</feature>
<feature type="signal peptide" evidence="1">
    <location>
        <begin position="1"/>
        <end position="18"/>
    </location>
</feature>
<reference evidence="2 3" key="1">
    <citation type="submission" date="2024-01" db="EMBL/GenBank/DDBJ databases">
        <title>The genomes of 5 underutilized Papilionoideae crops provide insights into root nodulation and disease resistanc.</title>
        <authorList>
            <person name="Jiang F."/>
        </authorList>
    </citation>
    <scope>NUCLEOTIDE SEQUENCE [LARGE SCALE GENOMIC DNA]</scope>
    <source>
        <strain evidence="2">LVBAO_FW01</strain>
        <tissue evidence="2">Leaves</tissue>
    </source>
</reference>
<sequence length="145" mass="15963">MLSALLVICFLGEEGSCSFQCPNHLRASSSLHPIIDFALVCKGSDVSRLGSRDDLDSFLLLLGWALLVRTYSYLMIGDSGSLPSRAPGPGLLVTFLTKLDKDHDVVGFVLLDQWFVPPPYSYDHMVAHREAPSLPRDRDVQAMAN</sequence>
<protein>
    <submittedName>
        <fullName evidence="2">Uncharacterized protein</fullName>
    </submittedName>
</protein>
<evidence type="ECO:0000256" key="1">
    <source>
        <dbReference type="SAM" id="SignalP"/>
    </source>
</evidence>
<dbReference type="EMBL" id="JAYMYQ010000001">
    <property type="protein sequence ID" value="KAK7362078.1"/>
    <property type="molecule type" value="Genomic_DNA"/>
</dbReference>
<comment type="caution">
    <text evidence="2">The sequence shown here is derived from an EMBL/GenBank/DDBJ whole genome shotgun (WGS) entry which is preliminary data.</text>
</comment>
<name>A0AAN9N2K5_CANGL</name>
<evidence type="ECO:0000313" key="3">
    <source>
        <dbReference type="Proteomes" id="UP001367508"/>
    </source>
</evidence>
<dbReference type="AlphaFoldDB" id="A0AAN9N2K5"/>
<gene>
    <name evidence="2" type="ORF">VNO77_04178</name>
</gene>
<dbReference type="Proteomes" id="UP001367508">
    <property type="component" value="Unassembled WGS sequence"/>
</dbReference>
<evidence type="ECO:0000313" key="2">
    <source>
        <dbReference type="EMBL" id="KAK7362078.1"/>
    </source>
</evidence>
<proteinExistence type="predicted"/>
<keyword evidence="3" id="KW-1185">Reference proteome</keyword>